<dbReference type="EMBL" id="MN740977">
    <property type="protein sequence ID" value="QHU21016.1"/>
    <property type="molecule type" value="Genomic_DNA"/>
</dbReference>
<sequence length="230" mass="26917">MYHFITYATKSHSNHAMSLLNSAKDNADFDILEMYSPDILDSDFKLQNVAILSQSKGAGYWLWKPYIILNKLLKMNDGDILCYCDSMYLFKSSIKKLNIDFGENDIFITHNKPNEPKYIEKLLTKRDAFILMNTDKPEFHNTPQVWAGFAIIKKSEKSIKFYTELLEYSKDARIITDIPSTLDSEYAEFRENRHDQTVLSLLAKRYNITFHDFPMNLLHNLRVPFPSSIY</sequence>
<dbReference type="AlphaFoldDB" id="A0A6C0KV49"/>
<protein>
    <recommendedName>
        <fullName evidence="2">Nucleotide-diphospho-sugar transferase domain-containing protein</fullName>
    </recommendedName>
</protein>
<accession>A0A6C0KV49</accession>
<reference evidence="1" key="1">
    <citation type="journal article" date="2020" name="Nature">
        <title>Giant virus diversity and host interactions through global metagenomics.</title>
        <authorList>
            <person name="Schulz F."/>
            <person name="Roux S."/>
            <person name="Paez-Espino D."/>
            <person name="Jungbluth S."/>
            <person name="Walsh D.A."/>
            <person name="Denef V.J."/>
            <person name="McMahon K.D."/>
            <person name="Konstantinidis K.T."/>
            <person name="Eloe-Fadrosh E.A."/>
            <person name="Kyrpides N.C."/>
            <person name="Woyke T."/>
        </authorList>
    </citation>
    <scope>NUCLEOTIDE SEQUENCE</scope>
    <source>
        <strain evidence="1">GVMAG-S-3300013094-100</strain>
    </source>
</reference>
<evidence type="ECO:0008006" key="2">
    <source>
        <dbReference type="Google" id="ProtNLM"/>
    </source>
</evidence>
<evidence type="ECO:0000313" key="1">
    <source>
        <dbReference type="EMBL" id="QHU21016.1"/>
    </source>
</evidence>
<organism evidence="1">
    <name type="scientific">viral metagenome</name>
    <dbReference type="NCBI Taxonomy" id="1070528"/>
    <lineage>
        <taxon>unclassified sequences</taxon>
        <taxon>metagenomes</taxon>
        <taxon>organismal metagenomes</taxon>
    </lineage>
</organism>
<name>A0A6C0KV49_9ZZZZ</name>
<proteinExistence type="predicted"/>